<feature type="region of interest" description="Disordered" evidence="1">
    <location>
        <begin position="52"/>
        <end position="75"/>
    </location>
</feature>
<comment type="caution">
    <text evidence="2">The sequence shown here is derived from an EMBL/GenBank/DDBJ whole genome shotgun (WGS) entry which is preliminary data.</text>
</comment>
<dbReference type="EMBL" id="VDEP01000035">
    <property type="protein sequence ID" value="KAA1136254.1"/>
    <property type="molecule type" value="Genomic_DNA"/>
</dbReference>
<gene>
    <name evidence="2" type="ORF">PGTUg99_013368</name>
</gene>
<dbReference type="AlphaFoldDB" id="A0A5B0SIB8"/>
<name>A0A5B0SIB8_PUCGR</name>
<evidence type="ECO:0000313" key="3">
    <source>
        <dbReference type="Proteomes" id="UP000325313"/>
    </source>
</evidence>
<evidence type="ECO:0000256" key="1">
    <source>
        <dbReference type="SAM" id="MobiDB-lite"/>
    </source>
</evidence>
<accession>A0A5B0SIB8</accession>
<reference evidence="2 3" key="1">
    <citation type="submission" date="2019-05" db="EMBL/GenBank/DDBJ databases">
        <title>Emergence of the Ug99 lineage of the wheat stem rust pathogen through somatic hybridization.</title>
        <authorList>
            <person name="Li F."/>
            <person name="Upadhyaya N.M."/>
            <person name="Sperschneider J."/>
            <person name="Matny O."/>
            <person name="Nguyen-Phuc H."/>
            <person name="Mago R."/>
            <person name="Raley C."/>
            <person name="Miller M.E."/>
            <person name="Silverstein K.A.T."/>
            <person name="Henningsen E."/>
            <person name="Hirsch C.D."/>
            <person name="Visser B."/>
            <person name="Pretorius Z.A."/>
            <person name="Steffenson B.J."/>
            <person name="Schwessinger B."/>
            <person name="Dodds P.N."/>
            <person name="Figueroa M."/>
        </authorList>
    </citation>
    <scope>NUCLEOTIDE SEQUENCE [LARGE SCALE GENOMIC DNA]</scope>
    <source>
        <strain evidence="2 3">Ug99</strain>
    </source>
</reference>
<proteinExistence type="predicted"/>
<protein>
    <submittedName>
        <fullName evidence="2">Uncharacterized protein</fullName>
    </submittedName>
</protein>
<feature type="compositionally biased region" description="Basic and acidic residues" evidence="1">
    <location>
        <begin position="58"/>
        <end position="69"/>
    </location>
</feature>
<sequence>MLVRLRLSREEAAIFWRYSAHLPAKILIVCSAHPLDQREHWRSDLNPDVISLPALRPSNERQSRIHETSARNMTT</sequence>
<organism evidence="2 3">
    <name type="scientific">Puccinia graminis f. sp. tritici</name>
    <dbReference type="NCBI Taxonomy" id="56615"/>
    <lineage>
        <taxon>Eukaryota</taxon>
        <taxon>Fungi</taxon>
        <taxon>Dikarya</taxon>
        <taxon>Basidiomycota</taxon>
        <taxon>Pucciniomycotina</taxon>
        <taxon>Pucciniomycetes</taxon>
        <taxon>Pucciniales</taxon>
        <taxon>Pucciniaceae</taxon>
        <taxon>Puccinia</taxon>
    </lineage>
</organism>
<dbReference type="Proteomes" id="UP000325313">
    <property type="component" value="Unassembled WGS sequence"/>
</dbReference>
<evidence type="ECO:0000313" key="2">
    <source>
        <dbReference type="EMBL" id="KAA1136254.1"/>
    </source>
</evidence>